<dbReference type="PANTHER" id="PTHR33491">
    <property type="entry name" value="OSJNBA0016N04.9 PROTEIN"/>
    <property type="match status" value="1"/>
</dbReference>
<keyword evidence="2" id="KW-1185">Reference proteome</keyword>
<organism evidence="1 2">
    <name type="scientific">Chenopodium quinoa</name>
    <name type="common">Quinoa</name>
    <dbReference type="NCBI Taxonomy" id="63459"/>
    <lineage>
        <taxon>Eukaryota</taxon>
        <taxon>Viridiplantae</taxon>
        <taxon>Streptophyta</taxon>
        <taxon>Embryophyta</taxon>
        <taxon>Tracheophyta</taxon>
        <taxon>Spermatophyta</taxon>
        <taxon>Magnoliopsida</taxon>
        <taxon>eudicotyledons</taxon>
        <taxon>Gunneridae</taxon>
        <taxon>Pentapetalae</taxon>
        <taxon>Caryophyllales</taxon>
        <taxon>Chenopodiaceae</taxon>
        <taxon>Chenopodioideae</taxon>
        <taxon>Atripliceae</taxon>
        <taxon>Chenopodium</taxon>
    </lineage>
</organism>
<accession>A0A803M5T9</accession>
<evidence type="ECO:0000313" key="2">
    <source>
        <dbReference type="Proteomes" id="UP000596660"/>
    </source>
</evidence>
<dbReference type="EnsemblPlants" id="AUR62023812-RA">
    <property type="protein sequence ID" value="AUR62023812-RA:cds"/>
    <property type="gene ID" value="AUR62023812"/>
</dbReference>
<sequence length="260" mass="28592">MTTCNEEQGDSLGNKCFGIGCCRALIPNGVYNVSVQAKSFHNHTYVVDLNPCSIAFVVANDAMPSPKEYLPKNYAYVDNLELPMVYNWSIGTKDCHTAQAAGCQITYARKIVRVLTCRANEATAANVNLGSKGTPTFMVAKRAAAISNFQHLQFPGTIVSQQNSESQSRSLMAPNMTSDFVKMAGFPGTTFAYIPGPGQTVADCPEDFVVFFRYPFAETTIKFPFPPLVHSFFEVLGISPWQLMPSSWRILSVIVELTKD</sequence>
<dbReference type="Gramene" id="AUR62023812-RA">
    <property type="protein sequence ID" value="AUR62023812-RA:cds"/>
    <property type="gene ID" value="AUR62023812"/>
</dbReference>
<dbReference type="Proteomes" id="UP000596660">
    <property type="component" value="Unplaced"/>
</dbReference>
<reference evidence="1" key="1">
    <citation type="journal article" date="2017" name="Nature">
        <title>The genome of Chenopodium quinoa.</title>
        <authorList>
            <person name="Jarvis D.E."/>
            <person name="Ho Y.S."/>
            <person name="Lightfoot D.J."/>
            <person name="Schmoeckel S.M."/>
            <person name="Li B."/>
            <person name="Borm T.J.A."/>
            <person name="Ohyanagi H."/>
            <person name="Mineta K."/>
            <person name="Michell C.T."/>
            <person name="Saber N."/>
            <person name="Kharbatia N.M."/>
            <person name="Rupper R.R."/>
            <person name="Sharp A.R."/>
            <person name="Dally N."/>
            <person name="Boughton B.A."/>
            <person name="Woo Y.H."/>
            <person name="Gao G."/>
            <person name="Schijlen E.G.W.M."/>
            <person name="Guo X."/>
            <person name="Momin A.A."/>
            <person name="Negrao S."/>
            <person name="Al-Babili S."/>
            <person name="Gehring C."/>
            <person name="Roessner U."/>
            <person name="Jung C."/>
            <person name="Murphy K."/>
            <person name="Arold S.T."/>
            <person name="Gojobori T."/>
            <person name="van der Linden C.G."/>
            <person name="van Loo E.N."/>
            <person name="Jellen E.N."/>
            <person name="Maughan P.J."/>
            <person name="Tester M."/>
        </authorList>
    </citation>
    <scope>NUCLEOTIDE SEQUENCE [LARGE SCALE GENOMIC DNA]</scope>
    <source>
        <strain evidence="1">cv. PI 614886</strain>
    </source>
</reference>
<protein>
    <submittedName>
        <fullName evidence="1">Uncharacterized protein</fullName>
    </submittedName>
</protein>
<name>A0A803M5T9_CHEQI</name>
<reference evidence="1" key="2">
    <citation type="submission" date="2021-03" db="UniProtKB">
        <authorList>
            <consortium name="EnsemblPlants"/>
        </authorList>
    </citation>
    <scope>IDENTIFICATION</scope>
</reference>
<proteinExistence type="predicted"/>
<evidence type="ECO:0000313" key="1">
    <source>
        <dbReference type="EnsemblPlants" id="AUR62023812-RA:cds"/>
    </source>
</evidence>
<dbReference type="AlphaFoldDB" id="A0A803M5T9"/>